<dbReference type="RefSeq" id="XP_033537392.1">
    <property type="nucleotide sequence ID" value="XM_033678796.1"/>
</dbReference>
<accession>A0A6G1GCY8</accession>
<dbReference type="AlphaFoldDB" id="A0A6G1GCY8"/>
<evidence type="ECO:0000313" key="1">
    <source>
        <dbReference type="EMBL" id="KAF1815761.1"/>
    </source>
</evidence>
<organism evidence="1">
    <name type="scientific">Eremomyces bilateralis CBS 781.70</name>
    <dbReference type="NCBI Taxonomy" id="1392243"/>
    <lineage>
        <taxon>Eukaryota</taxon>
        <taxon>Fungi</taxon>
        <taxon>Dikarya</taxon>
        <taxon>Ascomycota</taxon>
        <taxon>Pezizomycotina</taxon>
        <taxon>Dothideomycetes</taxon>
        <taxon>Dothideomycetes incertae sedis</taxon>
        <taxon>Eremomycetales</taxon>
        <taxon>Eremomycetaceae</taxon>
        <taxon>Eremomyces</taxon>
    </lineage>
</organism>
<name>A0A6G1GCY8_9PEZI</name>
<keyword evidence="2" id="KW-1185">Reference proteome</keyword>
<proteinExistence type="predicted"/>
<evidence type="ECO:0000313" key="2">
    <source>
        <dbReference type="Proteomes" id="UP000504638"/>
    </source>
</evidence>
<evidence type="ECO:0000313" key="3">
    <source>
        <dbReference type="RefSeq" id="XP_033537392.1"/>
    </source>
</evidence>
<dbReference type="Proteomes" id="UP000504638">
    <property type="component" value="Unplaced"/>
</dbReference>
<gene>
    <name evidence="1 3" type="ORF">P152DRAFT_455477</name>
</gene>
<dbReference type="EMBL" id="ML975151">
    <property type="protein sequence ID" value="KAF1815761.1"/>
    <property type="molecule type" value="Genomic_DNA"/>
</dbReference>
<reference evidence="3" key="2">
    <citation type="submission" date="2020-04" db="EMBL/GenBank/DDBJ databases">
        <authorList>
            <consortium name="NCBI Genome Project"/>
        </authorList>
    </citation>
    <scope>NUCLEOTIDE SEQUENCE</scope>
    <source>
        <strain evidence="3">CBS 781.70</strain>
    </source>
</reference>
<sequence length="82" mass="9489">MMAGRFETIGMGLVILSWALLTLKLSEIWLVCLDWLFKFLLIIVSAVSETKGTVYLRRQASQSRWHTSIRFLCDVRVTLLKD</sequence>
<reference evidence="3" key="3">
    <citation type="submission" date="2025-04" db="UniProtKB">
        <authorList>
            <consortium name="RefSeq"/>
        </authorList>
    </citation>
    <scope>IDENTIFICATION</scope>
    <source>
        <strain evidence="3">CBS 781.70</strain>
    </source>
</reference>
<dbReference type="GeneID" id="54419366"/>
<reference evidence="1 3" key="1">
    <citation type="submission" date="2020-01" db="EMBL/GenBank/DDBJ databases">
        <authorList>
            <consortium name="DOE Joint Genome Institute"/>
            <person name="Haridas S."/>
            <person name="Albert R."/>
            <person name="Binder M."/>
            <person name="Bloem J."/>
            <person name="Labutti K."/>
            <person name="Salamov A."/>
            <person name="Andreopoulos B."/>
            <person name="Baker S.E."/>
            <person name="Barry K."/>
            <person name="Bills G."/>
            <person name="Bluhm B.H."/>
            <person name="Cannon C."/>
            <person name="Castanera R."/>
            <person name="Culley D.E."/>
            <person name="Daum C."/>
            <person name="Ezra D."/>
            <person name="Gonzalez J.B."/>
            <person name="Henrissat B."/>
            <person name="Kuo A."/>
            <person name="Liang C."/>
            <person name="Lipzen A."/>
            <person name="Lutzoni F."/>
            <person name="Magnuson J."/>
            <person name="Mondo S."/>
            <person name="Nolan M."/>
            <person name="Ohm R."/>
            <person name="Pangilinan J."/>
            <person name="Park H.-J."/>
            <person name="Ramirez L."/>
            <person name="Alfaro M."/>
            <person name="Sun H."/>
            <person name="Tritt A."/>
            <person name="Yoshinaga Y."/>
            <person name="Zwiers L.-H."/>
            <person name="Turgeon B.G."/>
            <person name="Goodwin S.B."/>
            <person name="Spatafora J.W."/>
            <person name="Crous P.W."/>
            <person name="Grigoriev I.V."/>
        </authorList>
    </citation>
    <scope>NUCLEOTIDE SEQUENCE</scope>
    <source>
        <strain evidence="1 3">CBS 781.70</strain>
    </source>
</reference>
<protein>
    <submittedName>
        <fullName evidence="1 3">Uncharacterized protein</fullName>
    </submittedName>
</protein>